<name>A0A1F7FCL3_UNCRA</name>
<dbReference type="AlphaFoldDB" id="A0A1F7FCL3"/>
<dbReference type="EMBL" id="MFYX01000073">
    <property type="protein sequence ID" value="OGK04383.1"/>
    <property type="molecule type" value="Genomic_DNA"/>
</dbReference>
<organism evidence="1 2">
    <name type="scientific">Candidatus Raymondbacteria bacterium RIFOXYD12_FULL_49_13</name>
    <dbReference type="NCBI Taxonomy" id="1817890"/>
    <lineage>
        <taxon>Bacteria</taxon>
        <taxon>Raymondiibacteriota</taxon>
    </lineage>
</organism>
<sequence length="323" mass="37253">MKVVTIVLSVLLLSATVFPYSVWSTEQRNVFQEDFDKNWNALAFQDYNPSFLGQYDCHVLNFGLDYTHRDRGRFITRFTRSFYPQLTSGLFVNFPYLGLIPSFFDPANTDIMLANSLQIGKHHLGAAYKLRSGDVNPENENSSNYLNLLDLGYSYTPDQNWLAFFSVNHIGLTAISVKMHIEPYYYYYGPLYRGHASFSTAGYDTTYRIYETPELNAGLRYMYPVSKRSFIMGSVKVEYDYNAEPSDPQTMISLGAGARLRFLGANIELKKYEYRQWIPGYSHDLSLFSRISLYFKYFSFEWTTVWGDAQFGAVNVVISTGIF</sequence>
<accession>A0A1F7FCL3</accession>
<evidence type="ECO:0000313" key="2">
    <source>
        <dbReference type="Proteomes" id="UP000179243"/>
    </source>
</evidence>
<dbReference type="Proteomes" id="UP000179243">
    <property type="component" value="Unassembled WGS sequence"/>
</dbReference>
<comment type="caution">
    <text evidence="1">The sequence shown here is derived from an EMBL/GenBank/DDBJ whole genome shotgun (WGS) entry which is preliminary data.</text>
</comment>
<gene>
    <name evidence="1" type="ORF">A2519_18415</name>
</gene>
<evidence type="ECO:0000313" key="1">
    <source>
        <dbReference type="EMBL" id="OGK04383.1"/>
    </source>
</evidence>
<proteinExistence type="predicted"/>
<protein>
    <submittedName>
        <fullName evidence="1">Uncharacterized protein</fullName>
    </submittedName>
</protein>
<reference evidence="1 2" key="1">
    <citation type="journal article" date="2016" name="Nat. Commun.">
        <title>Thousands of microbial genomes shed light on interconnected biogeochemical processes in an aquifer system.</title>
        <authorList>
            <person name="Anantharaman K."/>
            <person name="Brown C.T."/>
            <person name="Hug L.A."/>
            <person name="Sharon I."/>
            <person name="Castelle C.J."/>
            <person name="Probst A.J."/>
            <person name="Thomas B.C."/>
            <person name="Singh A."/>
            <person name="Wilkins M.J."/>
            <person name="Karaoz U."/>
            <person name="Brodie E.L."/>
            <person name="Williams K.H."/>
            <person name="Hubbard S.S."/>
            <person name="Banfield J.F."/>
        </authorList>
    </citation>
    <scope>NUCLEOTIDE SEQUENCE [LARGE SCALE GENOMIC DNA]</scope>
</reference>